<feature type="region of interest" description="Disordered" evidence="1">
    <location>
        <begin position="214"/>
        <end position="348"/>
    </location>
</feature>
<reference evidence="2" key="1">
    <citation type="submission" date="2020-02" db="EMBL/GenBank/DDBJ databases">
        <authorList>
            <person name="Meier V. D."/>
        </authorList>
    </citation>
    <scope>NUCLEOTIDE SEQUENCE</scope>
    <source>
        <strain evidence="2">AVDCRST_MAG85</strain>
    </source>
</reference>
<feature type="compositionally biased region" description="Basic and acidic residues" evidence="1">
    <location>
        <begin position="282"/>
        <end position="300"/>
    </location>
</feature>
<protein>
    <submittedName>
        <fullName evidence="2">Acyl-CoA dehydrogenase</fullName>
    </submittedName>
</protein>
<gene>
    <name evidence="2" type="ORF">AVDCRST_MAG85-2993</name>
</gene>
<feature type="compositionally biased region" description="Low complexity" evidence="1">
    <location>
        <begin position="54"/>
        <end position="64"/>
    </location>
</feature>
<feature type="compositionally biased region" description="Basic residues" evidence="1">
    <location>
        <begin position="498"/>
        <end position="515"/>
    </location>
</feature>
<accession>A0A6J4TGN6</accession>
<feature type="compositionally biased region" description="Basic and acidic residues" evidence="1">
    <location>
        <begin position="174"/>
        <end position="186"/>
    </location>
</feature>
<feature type="non-terminal residue" evidence="2">
    <location>
        <position position="1"/>
    </location>
</feature>
<dbReference type="AlphaFoldDB" id="A0A6J4TGN6"/>
<evidence type="ECO:0000256" key="1">
    <source>
        <dbReference type="SAM" id="MobiDB-lite"/>
    </source>
</evidence>
<proteinExistence type="predicted"/>
<feature type="compositionally biased region" description="Low complexity" evidence="1">
    <location>
        <begin position="80"/>
        <end position="104"/>
    </location>
</feature>
<feature type="compositionally biased region" description="Basic and acidic residues" evidence="1">
    <location>
        <begin position="516"/>
        <end position="531"/>
    </location>
</feature>
<feature type="compositionally biased region" description="Basic and acidic residues" evidence="1">
    <location>
        <begin position="135"/>
        <end position="147"/>
    </location>
</feature>
<feature type="compositionally biased region" description="Low complexity" evidence="1">
    <location>
        <begin position="485"/>
        <end position="494"/>
    </location>
</feature>
<feature type="compositionally biased region" description="Basic residues" evidence="1">
    <location>
        <begin position="268"/>
        <end position="281"/>
    </location>
</feature>
<evidence type="ECO:0000313" key="2">
    <source>
        <dbReference type="EMBL" id="CAA9522771.1"/>
    </source>
</evidence>
<feature type="region of interest" description="Disordered" evidence="1">
    <location>
        <begin position="360"/>
        <end position="538"/>
    </location>
</feature>
<name>A0A6J4TGN6_9ACTN</name>
<feature type="compositionally biased region" description="Basic residues" evidence="1">
    <location>
        <begin position="301"/>
        <end position="315"/>
    </location>
</feature>
<feature type="non-terminal residue" evidence="2">
    <location>
        <position position="538"/>
    </location>
</feature>
<feature type="compositionally biased region" description="Basic and acidic residues" evidence="1">
    <location>
        <begin position="67"/>
        <end position="79"/>
    </location>
</feature>
<sequence>GGDARRDQPGSPARGSGPLLHEPAARRGARARGRGLGGRPVRRGRPGLGRRAARVGPPRQRAPAEAQDARPLRPPDRRGGVPPRLASAHGALLRAGRARAAVDVGAHRRARRPRGDEHGPRPGRGRPRLPDDDDVRGRPRAARDARARCRVGAAAHRAGLRRHAARAARQDVGQVRHGDDREAGRLGRARELDVRRAHRRRRVRDHRPQVVLLGADVRPLPRPRAGRRGRDLLRGPADPPRRHPQRLPPAAPEGQARQPLQRVERGRVRGHVGTARRRARPRRADDHRDGRPHAPGLRDREHRRHALGGRQRHLARLAPQRVRPHALRPAADAERPCRPVHRVGGRDRAGDAAGALLRRARPAAQAPRHGDREVLGVQAPAEPGRRGDGGPRGQRLRRGVGHAAHLPRGAAQLDLGGLGQRQRARRPARAREAARAARGLPRRGRRGARRRPAARRVRRGAARRVRRRRLDRGARPPRRREARARAAGLAARAQRTARVGRRVLRVPARRRRRPRVRDAAAGHGLHGDRRSPPAGRRV</sequence>
<feature type="compositionally biased region" description="Basic residues" evidence="1">
    <location>
        <begin position="440"/>
        <end position="482"/>
    </location>
</feature>
<dbReference type="EMBL" id="CADCVT010000332">
    <property type="protein sequence ID" value="CAA9522771.1"/>
    <property type="molecule type" value="Genomic_DNA"/>
</dbReference>
<organism evidence="2">
    <name type="scientific">uncultured Solirubrobacteraceae bacterium</name>
    <dbReference type="NCBI Taxonomy" id="1162706"/>
    <lineage>
        <taxon>Bacteria</taxon>
        <taxon>Bacillati</taxon>
        <taxon>Actinomycetota</taxon>
        <taxon>Thermoleophilia</taxon>
        <taxon>Solirubrobacterales</taxon>
        <taxon>Solirubrobacteraceae</taxon>
        <taxon>environmental samples</taxon>
    </lineage>
</organism>
<feature type="region of interest" description="Disordered" evidence="1">
    <location>
        <begin position="1"/>
        <end position="186"/>
    </location>
</feature>